<keyword evidence="2" id="KW-0325">Glycoprotein</keyword>
<dbReference type="Gene3D" id="2.160.20.10">
    <property type="entry name" value="Single-stranded right-handed beta-helix, Pectin lyase-like"/>
    <property type="match status" value="1"/>
</dbReference>
<gene>
    <name evidence="5" type="ORF">EIK79_12410</name>
</gene>
<evidence type="ECO:0000313" key="5">
    <source>
        <dbReference type="EMBL" id="RRJ29439.1"/>
    </source>
</evidence>
<evidence type="ECO:0000256" key="1">
    <source>
        <dbReference type="ARBA" id="ARBA00022723"/>
    </source>
</evidence>
<dbReference type="AlphaFoldDB" id="A0A3P3R927"/>
<dbReference type="EMBL" id="RRCH01000028">
    <property type="protein sequence ID" value="RRJ29439.1"/>
    <property type="molecule type" value="Genomic_DNA"/>
</dbReference>
<evidence type="ECO:0000256" key="2">
    <source>
        <dbReference type="ARBA" id="ARBA00023180"/>
    </source>
</evidence>
<dbReference type="PANTHER" id="PTHR42970">
    <property type="entry name" value="PECTATE LYASE C-RELATED"/>
    <property type="match status" value="1"/>
</dbReference>
<keyword evidence="6" id="KW-1185">Reference proteome</keyword>
<sequence>MTHNRRTFLRAIAAGSIGTVVFGNTATAATTTTIEGGGGDIWNQADEFHYYYEEIDGDFDVTVHNTSLENTDSWAKAGIMVRQTLNADAENAMVRRRPNGEASLQWRSDNGNTTVSTTSDDGSGESEVSGGSIAADWLRLTRSGDTISAYGSTDGSNWTRIANIAPSEIDFADSAYVGLAVTSHSTGTLCAAEFESLSGISPGSNGDIGDVDVAGSVSTGDGGGDTDAVVTTGSATSVGDTSVTLNGSLNSLGGASSAEVYFEYRESGGSWNATGAQTRSSTGSYSATVSDLVTNTDYDFRAVVNASDGDTATGSIASFNTSDDSGGGGTGSGSYFDLDAGFADSSWFDDSVTVHRVQEATEGAVRSAFEASGPRLVVFEASGVIDLGGSDLSITNDQCWVAGQTAPSPGITFINGMIQVEGNDCVVQHIRIFRGEDGGAAEGADPMNNADGTSNVIFDHCTAYWGRDENLSVGYDSNNTTITNSLIAEGLDEPEENSNGSLVGDGAQNVAILGSVYAANNDRNPRLKDNTQSVVANNIVYYFDKAIMISSGAQSSVVGNSYIGRFDWSDAIIKGDGSVSIEDNYVTDPGLNGRTFCSASQLGSRPLWPSGLTAMSSGDVESHNLSYAGARPADRISHEQRVIDNVRNRSLDTSVSDPANAPGIPGNEGEVGGYPNHGGNTHSLSVPSSNLRDWIEQWALAVEEPDANPP</sequence>
<evidence type="ECO:0000256" key="3">
    <source>
        <dbReference type="SAM" id="MobiDB-lite"/>
    </source>
</evidence>
<dbReference type="OrthoDB" id="18576at2157"/>
<name>A0A3P3R927_9EURY</name>
<dbReference type="InterPro" id="IPR013783">
    <property type="entry name" value="Ig-like_fold"/>
</dbReference>
<feature type="compositionally biased region" description="Low complexity" evidence="3">
    <location>
        <begin position="108"/>
        <end position="130"/>
    </location>
</feature>
<dbReference type="Proteomes" id="UP000282322">
    <property type="component" value="Unassembled WGS sequence"/>
</dbReference>
<dbReference type="GO" id="GO:0046872">
    <property type="term" value="F:metal ion binding"/>
    <property type="evidence" value="ECO:0007669"/>
    <property type="project" value="UniProtKB-KW"/>
</dbReference>
<feature type="domain" description="Fibronectin type-III" evidence="4">
    <location>
        <begin position="229"/>
        <end position="324"/>
    </location>
</feature>
<reference evidence="5 6" key="1">
    <citation type="submission" date="2018-11" db="EMBL/GenBank/DDBJ databases">
        <title>Taxonoimc description of Halomarina strain SPP-AMP-1.</title>
        <authorList>
            <person name="Pal Y."/>
            <person name="Srinivasana K."/>
            <person name="Verma A."/>
            <person name="Kumar P."/>
        </authorList>
    </citation>
    <scope>NUCLEOTIDE SEQUENCE [LARGE SCALE GENOMIC DNA]</scope>
    <source>
        <strain evidence="5 6">SPP-AMP-1</strain>
    </source>
</reference>
<organism evidence="5 6">
    <name type="scientific">Halocatena pleomorpha</name>
    <dbReference type="NCBI Taxonomy" id="1785090"/>
    <lineage>
        <taxon>Archaea</taxon>
        <taxon>Methanobacteriati</taxon>
        <taxon>Methanobacteriota</taxon>
        <taxon>Stenosarchaea group</taxon>
        <taxon>Halobacteria</taxon>
        <taxon>Halobacteriales</taxon>
        <taxon>Natronomonadaceae</taxon>
        <taxon>Halocatena</taxon>
    </lineage>
</organism>
<dbReference type="InterPro" id="IPR012334">
    <property type="entry name" value="Pectin_lyas_fold"/>
</dbReference>
<keyword evidence="1" id="KW-0479">Metal-binding</keyword>
<dbReference type="RefSeq" id="WP_124955429.1">
    <property type="nucleotide sequence ID" value="NZ_RRCH01000028.1"/>
</dbReference>
<feature type="region of interest" description="Disordered" evidence="3">
    <location>
        <begin position="647"/>
        <end position="687"/>
    </location>
</feature>
<dbReference type="PROSITE" id="PS50853">
    <property type="entry name" value="FN3"/>
    <property type="match status" value="1"/>
</dbReference>
<dbReference type="PANTHER" id="PTHR42970:SF1">
    <property type="entry name" value="PECTATE LYASE C-RELATED"/>
    <property type="match status" value="1"/>
</dbReference>
<proteinExistence type="predicted"/>
<accession>A0A3P3R927</accession>
<evidence type="ECO:0000313" key="6">
    <source>
        <dbReference type="Proteomes" id="UP000282322"/>
    </source>
</evidence>
<evidence type="ECO:0000259" key="4">
    <source>
        <dbReference type="PROSITE" id="PS50853"/>
    </source>
</evidence>
<dbReference type="InterPro" id="IPR052063">
    <property type="entry name" value="Polysaccharide_Lyase_1"/>
</dbReference>
<dbReference type="Gene3D" id="2.60.40.10">
    <property type="entry name" value="Immunoglobulins"/>
    <property type="match status" value="1"/>
</dbReference>
<feature type="compositionally biased region" description="Polar residues" evidence="3">
    <location>
        <begin position="678"/>
        <end position="687"/>
    </location>
</feature>
<dbReference type="InterPro" id="IPR011050">
    <property type="entry name" value="Pectin_lyase_fold/virulence"/>
</dbReference>
<feature type="region of interest" description="Disordered" evidence="3">
    <location>
        <begin position="103"/>
        <end position="130"/>
    </location>
</feature>
<dbReference type="Gene3D" id="2.60.120.200">
    <property type="match status" value="1"/>
</dbReference>
<dbReference type="InterPro" id="IPR006311">
    <property type="entry name" value="TAT_signal"/>
</dbReference>
<comment type="caution">
    <text evidence="5">The sequence shown here is derived from an EMBL/GenBank/DDBJ whole genome shotgun (WGS) entry which is preliminary data.</text>
</comment>
<dbReference type="SUPFAM" id="SSF51126">
    <property type="entry name" value="Pectin lyase-like"/>
    <property type="match status" value="1"/>
</dbReference>
<dbReference type="InterPro" id="IPR003961">
    <property type="entry name" value="FN3_dom"/>
</dbReference>
<dbReference type="PROSITE" id="PS51318">
    <property type="entry name" value="TAT"/>
    <property type="match status" value="1"/>
</dbReference>
<protein>
    <recommendedName>
        <fullName evidence="4">Fibronectin type-III domain-containing protein</fullName>
    </recommendedName>
</protein>